<keyword evidence="3 6" id="KW-1133">Transmembrane helix</keyword>
<feature type="transmembrane region" description="Helical" evidence="6">
    <location>
        <begin position="598"/>
        <end position="616"/>
    </location>
</feature>
<evidence type="ECO:0000256" key="3">
    <source>
        <dbReference type="ARBA" id="ARBA00022989"/>
    </source>
</evidence>
<dbReference type="GO" id="GO:0022857">
    <property type="term" value="F:transmembrane transporter activity"/>
    <property type="evidence" value="ECO:0007669"/>
    <property type="project" value="InterPro"/>
</dbReference>
<evidence type="ECO:0000256" key="5">
    <source>
        <dbReference type="SAM" id="MobiDB-lite"/>
    </source>
</evidence>
<dbReference type="Proteomes" id="UP000652219">
    <property type="component" value="Unassembled WGS sequence"/>
</dbReference>
<feature type="transmembrane region" description="Helical" evidence="6">
    <location>
        <begin position="1051"/>
        <end position="1072"/>
    </location>
</feature>
<dbReference type="GO" id="GO:0004497">
    <property type="term" value="F:monooxygenase activity"/>
    <property type="evidence" value="ECO:0007669"/>
    <property type="project" value="InterPro"/>
</dbReference>
<dbReference type="Gene3D" id="1.20.1250.20">
    <property type="entry name" value="MFS general substrate transporter like domains"/>
    <property type="match status" value="1"/>
</dbReference>
<dbReference type="CDD" id="cd11041">
    <property type="entry name" value="CYP503A1-like"/>
    <property type="match status" value="1"/>
</dbReference>
<comment type="caution">
    <text evidence="8">The sequence shown here is derived from an EMBL/GenBank/DDBJ whole genome shotgun (WGS) entry which is preliminary data.</text>
</comment>
<feature type="transmembrane region" description="Helical" evidence="6">
    <location>
        <begin position="760"/>
        <end position="778"/>
    </location>
</feature>
<dbReference type="SUPFAM" id="SSF48264">
    <property type="entry name" value="Cytochrome P450"/>
    <property type="match status" value="1"/>
</dbReference>
<feature type="region of interest" description="Disordered" evidence="5">
    <location>
        <begin position="789"/>
        <end position="829"/>
    </location>
</feature>
<dbReference type="GO" id="GO:0005506">
    <property type="term" value="F:iron ion binding"/>
    <property type="evidence" value="ECO:0007669"/>
    <property type="project" value="InterPro"/>
</dbReference>
<evidence type="ECO:0000256" key="1">
    <source>
        <dbReference type="ARBA" id="ARBA00004141"/>
    </source>
</evidence>
<dbReference type="GO" id="GO:0020037">
    <property type="term" value="F:heme binding"/>
    <property type="evidence" value="ECO:0007669"/>
    <property type="project" value="InterPro"/>
</dbReference>
<dbReference type="EMBL" id="WIGN01000260">
    <property type="protein sequence ID" value="KAF6802749.1"/>
    <property type="molecule type" value="Genomic_DNA"/>
</dbReference>
<keyword evidence="2 6" id="KW-0812">Transmembrane</keyword>
<feature type="transmembrane region" description="Helical" evidence="6">
    <location>
        <begin position="879"/>
        <end position="899"/>
    </location>
</feature>
<feature type="transmembrane region" description="Helical" evidence="6">
    <location>
        <begin position="726"/>
        <end position="748"/>
    </location>
</feature>
<dbReference type="Pfam" id="PF07690">
    <property type="entry name" value="MFS_1"/>
    <property type="match status" value="1"/>
</dbReference>
<protein>
    <submittedName>
        <fullName evidence="8">MFS transporter</fullName>
    </submittedName>
</protein>
<organism evidence="8 9">
    <name type="scientific">Colletotrichum sojae</name>
    <dbReference type="NCBI Taxonomy" id="2175907"/>
    <lineage>
        <taxon>Eukaryota</taxon>
        <taxon>Fungi</taxon>
        <taxon>Dikarya</taxon>
        <taxon>Ascomycota</taxon>
        <taxon>Pezizomycotina</taxon>
        <taxon>Sordariomycetes</taxon>
        <taxon>Hypocreomycetidae</taxon>
        <taxon>Glomerellales</taxon>
        <taxon>Glomerellaceae</taxon>
        <taxon>Colletotrichum</taxon>
        <taxon>Colletotrichum orchidearum species complex</taxon>
    </lineage>
</organism>
<dbReference type="GO" id="GO:0016705">
    <property type="term" value="F:oxidoreductase activity, acting on paired donors, with incorporation or reduction of molecular oxygen"/>
    <property type="evidence" value="ECO:0007669"/>
    <property type="project" value="InterPro"/>
</dbReference>
<evidence type="ECO:0000259" key="7">
    <source>
        <dbReference type="PROSITE" id="PS50850"/>
    </source>
</evidence>
<keyword evidence="9" id="KW-1185">Reference proteome</keyword>
<feature type="transmembrane region" description="Helical" evidence="6">
    <location>
        <begin position="956"/>
        <end position="976"/>
    </location>
</feature>
<feature type="compositionally biased region" description="Polar residues" evidence="5">
    <location>
        <begin position="789"/>
        <end position="805"/>
    </location>
</feature>
<evidence type="ECO:0000313" key="8">
    <source>
        <dbReference type="EMBL" id="KAF6802749.1"/>
    </source>
</evidence>
<evidence type="ECO:0000313" key="9">
    <source>
        <dbReference type="Proteomes" id="UP000652219"/>
    </source>
</evidence>
<evidence type="ECO:0000256" key="6">
    <source>
        <dbReference type="SAM" id="Phobius"/>
    </source>
</evidence>
<dbReference type="InterPro" id="IPR036259">
    <property type="entry name" value="MFS_trans_sf"/>
</dbReference>
<dbReference type="InterPro" id="IPR036396">
    <property type="entry name" value="Cyt_P450_sf"/>
</dbReference>
<feature type="transmembrane region" description="Helical" evidence="6">
    <location>
        <begin position="988"/>
        <end position="1006"/>
    </location>
</feature>
<feature type="transmembrane region" description="Helical" evidence="6">
    <location>
        <begin position="693"/>
        <end position="714"/>
    </location>
</feature>
<dbReference type="CDD" id="cd17502">
    <property type="entry name" value="MFS_Azr1_MDR_like"/>
    <property type="match status" value="1"/>
</dbReference>
<dbReference type="PANTHER" id="PTHR23501:SF198">
    <property type="entry name" value="AZOLE RESISTANCE PROTEIN 1-RELATED"/>
    <property type="match status" value="1"/>
</dbReference>
<name>A0A8H6IXK7_9PEZI</name>
<comment type="subcellular location">
    <subcellularLocation>
        <location evidence="1">Membrane</location>
        <topology evidence="1">Multi-pass membrane protein</topology>
    </subcellularLocation>
</comment>
<dbReference type="PROSITE" id="PS50850">
    <property type="entry name" value="MFS"/>
    <property type="match status" value="1"/>
</dbReference>
<dbReference type="InterPro" id="IPR001128">
    <property type="entry name" value="Cyt_P450"/>
</dbReference>
<dbReference type="Gene3D" id="1.10.630.10">
    <property type="entry name" value="Cytochrome P450"/>
    <property type="match status" value="1"/>
</dbReference>
<dbReference type="Pfam" id="PF00067">
    <property type="entry name" value="p450"/>
    <property type="match status" value="1"/>
</dbReference>
<evidence type="ECO:0000256" key="4">
    <source>
        <dbReference type="ARBA" id="ARBA00023136"/>
    </source>
</evidence>
<dbReference type="InterPro" id="IPR011701">
    <property type="entry name" value="MFS"/>
</dbReference>
<feature type="transmembrane region" description="Helical" evidence="6">
    <location>
        <begin position="668"/>
        <end position="687"/>
    </location>
</feature>
<feature type="transmembrane region" description="Helical" evidence="6">
    <location>
        <begin position="849"/>
        <end position="867"/>
    </location>
</feature>
<keyword evidence="4 6" id="KW-0472">Membrane</keyword>
<reference evidence="8 9" key="1">
    <citation type="journal article" date="2020" name="Phytopathology">
        <title>Genome Sequence Resources of Colletotrichum truncatum, C. plurivorum, C. musicola, and C. sojae: Four Species Pathogenic to Soybean (Glycine max).</title>
        <authorList>
            <person name="Rogerio F."/>
            <person name="Boufleur T.R."/>
            <person name="Ciampi-Guillardi M."/>
            <person name="Sukno S.A."/>
            <person name="Thon M.R."/>
            <person name="Massola Junior N.S."/>
            <person name="Baroncelli R."/>
        </authorList>
    </citation>
    <scope>NUCLEOTIDE SEQUENCE [LARGE SCALE GENOMIC DNA]</scope>
    <source>
        <strain evidence="8 9">LFN0009</strain>
    </source>
</reference>
<dbReference type="SUPFAM" id="SSF103473">
    <property type="entry name" value="MFS general substrate transporter"/>
    <property type="match status" value="1"/>
</dbReference>
<feature type="transmembrane region" description="Helical" evidence="6">
    <location>
        <begin position="920"/>
        <end position="941"/>
    </location>
</feature>
<feature type="transmembrane region" description="Helical" evidence="6">
    <location>
        <begin position="35"/>
        <end position="55"/>
    </location>
</feature>
<dbReference type="InterPro" id="IPR020846">
    <property type="entry name" value="MFS_dom"/>
</dbReference>
<feature type="compositionally biased region" description="Polar residues" evidence="5">
    <location>
        <begin position="813"/>
        <end position="828"/>
    </location>
</feature>
<dbReference type="PANTHER" id="PTHR23501">
    <property type="entry name" value="MAJOR FACILITATOR SUPERFAMILY"/>
    <property type="match status" value="1"/>
</dbReference>
<sequence length="1153" mass="124785">MENAAQVVLQGDALHHAWTSISAQSPARLLHTLPVWIYVACVAILGWWMTARVNAAKAMKNWKFDCPEVSRDGPNLGSTLRKGLVQYPDEPFKVVTADGFIVFLPACHIQELCMHPRTEVSFGHMVLQYFSSWATGFGVNNDTFLKGTKLGLLSNGARFIEPMIDETTAACSRIFGCGGDGNTDEKGWTSVNVTYAAGQLTAQVMGRAFVGKSLSRNQSWVDGQVSYLAYVWAAARGIQNWPLWVQPLVYRFVKGYKDLRQEERRLAEMLRHDFDTARLGAYGGEVNTKREQTMIDHFLTVTKAGKQEDIMFHMTLQYQLIFTAIHPTSETLWQVLYDIALYPECQEILRQELAGVDRTDHKSWLSQVPKMDSFMKESQRLHAASLVTLTRKVLKPITTSTGLHFEPGTQISYMTDAVNLDPNRWSDPEEFDCLRFYKLKQEFKTDSQQVTLNYSYSGPGQLNFGYGVQACCGRHYAGWFIKMVLAELVTMYDLKLKDGPGVGDGARFFTIRSQRIGNPKAEILARRRESHAMSAATLPKTKTGDQPLKASTTGVVDLFGTKCERESDNAADAKILEVTSPEEDYSNGKKGKSLRQTVAIGALALGLCLVAFAAAVDNTILGTAIPRITAEFNSLEDAGLYRSASLVASTALQLPYGKAYAQFNVKWIYLGSLLIFEAGSVLCAAAPSSRALIAGRVVSGIGAAALYSGAIVMLSMVASPQTTPALFGILSSMFGLASLVGPLLGGAFTDAPNLTWRWCFWINLPIGAVATIFILVMFRIPKPSPAQVETGTEMQTVDSTGNDAQDMQDKAAATTTASPRQPDSQDVPTTTTTAAVLPFIKKMQKMDPLGTALLIPAMVSLVLALQWGGTTYPWSDGRVWGCLMCSGVLMALFLVSLWFNGDEAVIPLRLLQDRTILGGVLTITCLSAGFFTHVFFLPFYFQVVQGMSATASGLRLLAYLGAMSLSGVVAGGAMSSGRGRGLSNHRPYAWVGSGLFIVGASLLHTLSVDSGLGTVLGFQLLSGGALGIAWQVPYIAIQRSEKLAKRPGDAAIANALITFSNSFGAVLGISIAQNIFARMLATGMAGVPGLDSSHADALAKAGQAAHLRDSAFLPQGLLDLVLHVFNVAITSTFIFAATAGGVGFLCSFLLPKS</sequence>
<feature type="transmembrane region" description="Helical" evidence="6">
    <location>
        <begin position="1120"/>
        <end position="1150"/>
    </location>
</feature>
<proteinExistence type="predicted"/>
<dbReference type="PRINTS" id="PR01036">
    <property type="entry name" value="TCRTETB"/>
</dbReference>
<feature type="domain" description="Major facilitator superfamily (MFS) profile" evidence="7">
    <location>
        <begin position="603"/>
        <end position="1153"/>
    </location>
</feature>
<dbReference type="AlphaFoldDB" id="A0A8H6IXK7"/>
<gene>
    <name evidence="8" type="ORF">CSOJ01_11370</name>
</gene>
<dbReference type="GO" id="GO:0005886">
    <property type="term" value="C:plasma membrane"/>
    <property type="evidence" value="ECO:0007669"/>
    <property type="project" value="TreeGrafter"/>
</dbReference>
<accession>A0A8H6IXK7</accession>
<feature type="transmembrane region" description="Helical" evidence="6">
    <location>
        <begin position="1012"/>
        <end position="1030"/>
    </location>
</feature>
<evidence type="ECO:0000256" key="2">
    <source>
        <dbReference type="ARBA" id="ARBA00022692"/>
    </source>
</evidence>